<dbReference type="Proteomes" id="UP000461585">
    <property type="component" value="Unassembled WGS sequence"/>
</dbReference>
<evidence type="ECO:0000256" key="2">
    <source>
        <dbReference type="ARBA" id="ARBA00022490"/>
    </source>
</evidence>
<reference evidence="6 7" key="1">
    <citation type="submission" date="2020-01" db="EMBL/GenBank/DDBJ databases">
        <title>Anaeroalcalibacter tamaniensis gen. nov., sp. nov., moderately halophilic strictly anaerobic fermenter bacterium from mud volcano of Taman peninsula.</title>
        <authorList>
            <person name="Frolova A."/>
            <person name="Merkel A.Y."/>
            <person name="Slobodkin A.I."/>
        </authorList>
    </citation>
    <scope>NUCLEOTIDE SEQUENCE [LARGE SCALE GENOMIC DNA]</scope>
    <source>
        <strain evidence="6 7">F-3ap</strain>
    </source>
</reference>
<dbReference type="InterPro" id="IPR023439">
    <property type="entry name" value="Mal_deCO2ase/Cit_lyase_ACP"/>
</dbReference>
<dbReference type="NCBIfam" id="NF009726">
    <property type="entry name" value="PRK13253.1"/>
    <property type="match status" value="1"/>
</dbReference>
<evidence type="ECO:0000256" key="1">
    <source>
        <dbReference type="ARBA" id="ARBA00004496"/>
    </source>
</evidence>
<name>A0A7X5HUJ6_9FIRM</name>
<keyword evidence="3 4" id="KW-0597">Phosphoprotein</keyword>
<dbReference type="EMBL" id="JAAEEH010000006">
    <property type="protein sequence ID" value="NDL66835.1"/>
    <property type="molecule type" value="Genomic_DNA"/>
</dbReference>
<comment type="function">
    <text evidence="4">Covalent carrier of the coenzyme of citrate lyase.</text>
</comment>
<keyword evidence="2 4" id="KW-0963">Cytoplasm</keyword>
<dbReference type="Pfam" id="PF06857">
    <property type="entry name" value="ACP"/>
    <property type="match status" value="1"/>
</dbReference>
<keyword evidence="6" id="KW-0456">Lyase</keyword>
<evidence type="ECO:0000313" key="6">
    <source>
        <dbReference type="EMBL" id="NDL66835.1"/>
    </source>
</evidence>
<accession>A0A7X5HUJ6</accession>
<gene>
    <name evidence="4 6" type="primary">citD</name>
    <name evidence="6" type="ORF">GXN74_03625</name>
</gene>
<dbReference type="AlphaFoldDB" id="A0A7X5HUJ6"/>
<dbReference type="NCBIfam" id="TIGR01608">
    <property type="entry name" value="citD"/>
    <property type="match status" value="1"/>
</dbReference>
<dbReference type="InterPro" id="IPR006495">
    <property type="entry name" value="CitD"/>
</dbReference>
<protein>
    <recommendedName>
        <fullName evidence="4">Citrate lyase acyl carrier protein</fullName>
    </recommendedName>
    <alternativeName>
        <fullName evidence="4">Citrate lyase gamma chain</fullName>
    </alternativeName>
</protein>
<keyword evidence="7" id="KW-1185">Reference proteome</keyword>
<evidence type="ECO:0000256" key="3">
    <source>
        <dbReference type="ARBA" id="ARBA00022553"/>
    </source>
</evidence>
<dbReference type="GO" id="GO:0016829">
    <property type="term" value="F:lyase activity"/>
    <property type="evidence" value="ECO:0007669"/>
    <property type="project" value="UniProtKB-KW"/>
</dbReference>
<evidence type="ECO:0000256" key="5">
    <source>
        <dbReference type="PIRSR" id="PIRSR002736-50"/>
    </source>
</evidence>
<comment type="subunit">
    <text evidence="4">Oligomer with a subunit composition of (alpha,beta,gamma)6.</text>
</comment>
<sequence length="98" mass="10741">MDIVKTGIAGTLESSDLMVTIKESGEDGIHLELKSTVQQQFGEEIKEVALAVLRQYGVKRCKVSIEDKGALDCTVIARVRTAVSRACGNVKYNWEVGR</sequence>
<dbReference type="PIRSF" id="PIRSF002736">
    <property type="entry name" value="Citrt_lyas_gamma"/>
    <property type="match status" value="1"/>
</dbReference>
<organism evidence="6 7">
    <name type="scientific">Anaerotalea alkaliphila</name>
    <dbReference type="NCBI Taxonomy" id="2662126"/>
    <lineage>
        <taxon>Bacteria</taxon>
        <taxon>Bacillati</taxon>
        <taxon>Bacillota</taxon>
        <taxon>Clostridia</taxon>
        <taxon>Eubacteriales</taxon>
        <taxon>Anaerotalea</taxon>
    </lineage>
</organism>
<proteinExistence type="inferred from homology"/>
<dbReference type="GO" id="GO:0005737">
    <property type="term" value="C:cytoplasm"/>
    <property type="evidence" value="ECO:0007669"/>
    <property type="project" value="UniProtKB-SubCell"/>
</dbReference>
<feature type="modified residue" description="O-(phosphoribosyl dephospho-coenzyme A)serine" evidence="4 5">
    <location>
        <position position="14"/>
    </location>
</feature>
<evidence type="ECO:0000256" key="4">
    <source>
        <dbReference type="HAMAP-Rule" id="MF_00805"/>
    </source>
</evidence>
<comment type="similarity">
    <text evidence="4">Belongs to the CitD family.</text>
</comment>
<comment type="subcellular location">
    <subcellularLocation>
        <location evidence="1 4">Cytoplasm</location>
    </subcellularLocation>
</comment>
<comment type="caution">
    <text evidence="6">The sequence shown here is derived from an EMBL/GenBank/DDBJ whole genome shotgun (WGS) entry which is preliminary data.</text>
</comment>
<dbReference type="HAMAP" id="MF_00805">
    <property type="entry name" value="CitD"/>
    <property type="match status" value="1"/>
</dbReference>
<dbReference type="RefSeq" id="WP_162369561.1">
    <property type="nucleotide sequence ID" value="NZ_JAAEEH010000006.1"/>
</dbReference>
<evidence type="ECO:0000313" key="7">
    <source>
        <dbReference type="Proteomes" id="UP000461585"/>
    </source>
</evidence>